<protein>
    <submittedName>
        <fullName evidence="2">Uncharacterized protein</fullName>
    </submittedName>
</protein>
<evidence type="ECO:0000313" key="2">
    <source>
        <dbReference type="EMBL" id="MCV3754039.1"/>
    </source>
</evidence>
<accession>A0ABT3BPA4</accession>
<evidence type="ECO:0000256" key="1">
    <source>
        <dbReference type="SAM" id="MobiDB-lite"/>
    </source>
</evidence>
<feature type="region of interest" description="Disordered" evidence="1">
    <location>
        <begin position="90"/>
        <end position="122"/>
    </location>
</feature>
<name>A0ABT3BPA4_9BACT</name>
<dbReference type="RefSeq" id="WP_263817843.1">
    <property type="nucleotide sequence ID" value="NZ_JAOXHJ010000002.1"/>
</dbReference>
<sequence>MSKKIIIELTDEEFDKLQAFKNKIDAANLLDVSGFSKEMLLDLVKNSYDFLEPGSNDFLDQFAKQMKMATEQMKNAGNMDIAKFFTDIMQNTKDMPTPSTPTSASTKEELPTKQKPTRVRKA</sequence>
<proteinExistence type="predicted"/>
<dbReference type="EMBL" id="JAOXHJ010000002">
    <property type="protein sequence ID" value="MCV3754039.1"/>
    <property type="molecule type" value="Genomic_DNA"/>
</dbReference>
<comment type="caution">
    <text evidence="2">The sequence shown here is derived from an EMBL/GenBank/DDBJ whole genome shotgun (WGS) entry which is preliminary data.</text>
</comment>
<keyword evidence="3" id="KW-1185">Reference proteome</keyword>
<feature type="compositionally biased region" description="Low complexity" evidence="1">
    <location>
        <begin position="96"/>
        <end position="105"/>
    </location>
</feature>
<dbReference type="Proteomes" id="UP001207252">
    <property type="component" value="Unassembled WGS sequence"/>
</dbReference>
<evidence type="ECO:0000313" key="3">
    <source>
        <dbReference type="Proteomes" id="UP001207252"/>
    </source>
</evidence>
<reference evidence="2 3" key="1">
    <citation type="journal article" date="2020" name="Int. J. Syst. Evol. Microbiol.">
        <title>Ureaplasma miroungigenitalium sp. nov. isolated from northern elephant seals (Mirounga angustirostris) and Ureaplasma zalophigenitalium sp. nov. isolated from California sea lions (Zalophus californianus).</title>
        <authorList>
            <person name="Volokhov D.V."/>
            <person name="Gulland F.M."/>
            <person name="Gao Y."/>
            <person name="Chizhikov V.E."/>
        </authorList>
    </citation>
    <scope>NUCLEOTIDE SEQUENCE [LARGE SCALE GENOMIC DNA]</scope>
    <source>
        <strain evidence="2 3">CSL7644-GEN</strain>
    </source>
</reference>
<gene>
    <name evidence="2" type="ORF">OF365_01500</name>
</gene>
<organism evidence="2 3">
    <name type="scientific">Ureaplasma zalophigenitalium</name>
    <dbReference type="NCBI Taxonomy" id="907723"/>
    <lineage>
        <taxon>Bacteria</taxon>
        <taxon>Bacillati</taxon>
        <taxon>Mycoplasmatota</taxon>
        <taxon>Mycoplasmoidales</taxon>
        <taxon>Mycoplasmoidaceae</taxon>
        <taxon>Ureaplasma</taxon>
    </lineage>
</organism>